<protein>
    <submittedName>
        <fullName evidence="1">Uncharacterized protein</fullName>
    </submittedName>
</protein>
<accession>G7VGU7</accession>
<keyword evidence="2" id="KW-1185">Reference proteome</keyword>
<proteinExistence type="predicted"/>
<dbReference type="EMBL" id="CP003098">
    <property type="protein sequence ID" value="AET31930.1"/>
    <property type="molecule type" value="Genomic_DNA"/>
</dbReference>
<dbReference type="AlphaFoldDB" id="G7VGU7"/>
<dbReference type="BioCyc" id="PSP1104324:GJSN-465-MONOMER"/>
<dbReference type="HOGENOM" id="CLU_3178725_0_0_2"/>
<dbReference type="eggNOG" id="arCOG14239">
    <property type="taxonomic scope" value="Archaea"/>
</dbReference>
<gene>
    <name evidence="1" type="ORF">P186_0477</name>
</gene>
<reference evidence="1 2" key="1">
    <citation type="journal article" date="2012" name="J. Bacteriol.">
        <title>Complete genome sequence of strain 1860, a crenarchaeon of the genus pyrobaculum able to grow with various electron acceptors.</title>
        <authorList>
            <person name="Mardanov A.V."/>
            <person name="Gumerov V.M."/>
            <person name="Slobodkina G.B."/>
            <person name="Beletsky A.V."/>
            <person name="Bonch-Osmolovskaya E.A."/>
            <person name="Ravin N.V."/>
            <person name="Skryabin K.G."/>
        </authorList>
    </citation>
    <scope>NUCLEOTIDE SEQUENCE [LARGE SCALE GENOMIC DNA]</scope>
    <source>
        <strain evidence="1 2">1860</strain>
    </source>
</reference>
<dbReference type="KEGG" id="pyr:P186_0477"/>
<evidence type="ECO:0000313" key="1">
    <source>
        <dbReference type="EMBL" id="AET31930.1"/>
    </source>
</evidence>
<organism evidence="1 2">
    <name type="scientific">Pyrobaculum ferrireducens</name>
    <dbReference type="NCBI Taxonomy" id="1104324"/>
    <lineage>
        <taxon>Archaea</taxon>
        <taxon>Thermoproteota</taxon>
        <taxon>Thermoprotei</taxon>
        <taxon>Thermoproteales</taxon>
        <taxon>Thermoproteaceae</taxon>
        <taxon>Pyrobaculum</taxon>
    </lineage>
</organism>
<dbReference type="Proteomes" id="UP000005867">
    <property type="component" value="Chromosome"/>
</dbReference>
<sequence length="46" mass="5418">MEQVVIPLSEEELEHLYKICKRYNLDSLDDCINMALAQLIYVYKGL</sequence>
<name>G7VGU7_9CREN</name>
<evidence type="ECO:0000313" key="2">
    <source>
        <dbReference type="Proteomes" id="UP000005867"/>
    </source>
</evidence>